<evidence type="ECO:0000313" key="4">
    <source>
        <dbReference type="Proteomes" id="UP000468901"/>
    </source>
</evidence>
<name>A0A6N6VGF7_9HYPH</name>
<dbReference type="InterPro" id="IPR014729">
    <property type="entry name" value="Rossmann-like_a/b/a_fold"/>
</dbReference>
<dbReference type="PANTHER" id="PTHR30336">
    <property type="entry name" value="INNER MEMBRANE PROTEIN, PROBABLE PERMEASE"/>
    <property type="match status" value="1"/>
</dbReference>
<dbReference type="Pfam" id="PF02698">
    <property type="entry name" value="DUF218"/>
    <property type="match status" value="1"/>
</dbReference>
<keyword evidence="1" id="KW-0472">Membrane</keyword>
<dbReference type="GO" id="GO:0000270">
    <property type="term" value="P:peptidoglycan metabolic process"/>
    <property type="evidence" value="ECO:0007669"/>
    <property type="project" value="TreeGrafter"/>
</dbReference>
<keyword evidence="4" id="KW-1185">Reference proteome</keyword>
<reference evidence="3 4" key="1">
    <citation type="submission" date="2019-09" db="EMBL/GenBank/DDBJ databases">
        <title>Parvibaculum sedimenti sp. nov., isolated from sediment.</title>
        <authorList>
            <person name="Wang Y."/>
        </authorList>
    </citation>
    <scope>NUCLEOTIDE SEQUENCE [LARGE SCALE GENOMIC DNA]</scope>
    <source>
        <strain evidence="3 4">HXT-9</strain>
    </source>
</reference>
<organism evidence="3 4">
    <name type="scientific">Parvibaculum sedimenti</name>
    <dbReference type="NCBI Taxonomy" id="2608632"/>
    <lineage>
        <taxon>Bacteria</taxon>
        <taxon>Pseudomonadati</taxon>
        <taxon>Pseudomonadota</taxon>
        <taxon>Alphaproteobacteria</taxon>
        <taxon>Hyphomicrobiales</taxon>
        <taxon>Parvibaculaceae</taxon>
        <taxon>Parvibaculum</taxon>
    </lineage>
</organism>
<dbReference type="InterPro" id="IPR051599">
    <property type="entry name" value="Cell_Envelope_Assoc"/>
</dbReference>
<gene>
    <name evidence="3" type="ORF">F2P47_15130</name>
</gene>
<feature type="transmembrane region" description="Helical" evidence="1">
    <location>
        <begin position="20"/>
        <end position="39"/>
    </location>
</feature>
<protein>
    <submittedName>
        <fullName evidence="3">YdcF family protein</fullName>
    </submittedName>
</protein>
<sequence length="210" mass="22680">MAAGASEREGLGQHFGRRLVILLGMLVLAWGVGFFIFVAELDRRPPADMPVADGIVALTGGEGRLNEAMKLLEDGKGARLLITGVHPEVKRAAVKAAVGGSGAKFDCCVDIGRQAENTIGNASETAKWVGAHKYRSIILVTSTYHMPRATLELRRAMPGVSITPFPVVQGTLHLDGWWDFPGTTKLLASEYSKYLLTLAHARALIRPETY</sequence>
<dbReference type="GO" id="GO:0043164">
    <property type="term" value="P:Gram-negative-bacterium-type cell wall biogenesis"/>
    <property type="evidence" value="ECO:0007669"/>
    <property type="project" value="TreeGrafter"/>
</dbReference>
<dbReference type="EMBL" id="WESC01000016">
    <property type="protein sequence ID" value="KAB7738772.1"/>
    <property type="molecule type" value="Genomic_DNA"/>
</dbReference>
<accession>A0A6N6VGF7</accession>
<dbReference type="Gene3D" id="3.40.50.620">
    <property type="entry name" value="HUPs"/>
    <property type="match status" value="1"/>
</dbReference>
<dbReference type="Proteomes" id="UP000468901">
    <property type="component" value="Unassembled WGS sequence"/>
</dbReference>
<dbReference type="GO" id="GO:0005886">
    <property type="term" value="C:plasma membrane"/>
    <property type="evidence" value="ECO:0007669"/>
    <property type="project" value="TreeGrafter"/>
</dbReference>
<comment type="caution">
    <text evidence="3">The sequence shown here is derived from an EMBL/GenBank/DDBJ whole genome shotgun (WGS) entry which is preliminary data.</text>
</comment>
<dbReference type="CDD" id="cd06259">
    <property type="entry name" value="YdcF-like"/>
    <property type="match status" value="1"/>
</dbReference>
<feature type="domain" description="DUF218" evidence="2">
    <location>
        <begin position="53"/>
        <end position="178"/>
    </location>
</feature>
<evidence type="ECO:0000313" key="3">
    <source>
        <dbReference type="EMBL" id="KAB7738772.1"/>
    </source>
</evidence>
<keyword evidence="1" id="KW-1133">Transmembrane helix</keyword>
<proteinExistence type="predicted"/>
<keyword evidence="1" id="KW-0812">Transmembrane</keyword>
<evidence type="ECO:0000256" key="1">
    <source>
        <dbReference type="SAM" id="Phobius"/>
    </source>
</evidence>
<evidence type="ECO:0000259" key="2">
    <source>
        <dbReference type="Pfam" id="PF02698"/>
    </source>
</evidence>
<dbReference type="InterPro" id="IPR003848">
    <property type="entry name" value="DUF218"/>
</dbReference>
<dbReference type="PANTHER" id="PTHR30336:SF4">
    <property type="entry name" value="ENVELOPE BIOGENESIS FACTOR ELYC"/>
    <property type="match status" value="1"/>
</dbReference>
<dbReference type="AlphaFoldDB" id="A0A6N6VGF7"/>